<dbReference type="Proteomes" id="UP000073492">
    <property type="component" value="Unassembled WGS sequence"/>
</dbReference>
<keyword evidence="1" id="KW-1133">Transmembrane helix</keyword>
<evidence type="ECO:0000256" key="1">
    <source>
        <dbReference type="SAM" id="Phobius"/>
    </source>
</evidence>
<evidence type="ECO:0000313" key="3">
    <source>
        <dbReference type="Proteomes" id="UP000073492"/>
    </source>
</evidence>
<keyword evidence="3" id="KW-1185">Reference proteome</keyword>
<dbReference type="OrthoDB" id="3365267at2759"/>
<accession>A0A139IVY1</accession>
<organism evidence="2 3">
    <name type="scientific">Pseudocercospora musae</name>
    <dbReference type="NCBI Taxonomy" id="113226"/>
    <lineage>
        <taxon>Eukaryota</taxon>
        <taxon>Fungi</taxon>
        <taxon>Dikarya</taxon>
        <taxon>Ascomycota</taxon>
        <taxon>Pezizomycotina</taxon>
        <taxon>Dothideomycetes</taxon>
        <taxon>Dothideomycetidae</taxon>
        <taxon>Mycosphaerellales</taxon>
        <taxon>Mycosphaerellaceae</taxon>
        <taxon>Pseudocercospora</taxon>
    </lineage>
</organism>
<proteinExistence type="predicted"/>
<gene>
    <name evidence="2" type="ORF">AC579_3569</name>
</gene>
<evidence type="ECO:0008006" key="4">
    <source>
        <dbReference type="Google" id="ProtNLM"/>
    </source>
</evidence>
<feature type="transmembrane region" description="Helical" evidence="1">
    <location>
        <begin position="68"/>
        <end position="86"/>
    </location>
</feature>
<dbReference type="EMBL" id="LFZO01000002">
    <property type="protein sequence ID" value="KXT18907.1"/>
    <property type="molecule type" value="Genomic_DNA"/>
</dbReference>
<comment type="caution">
    <text evidence="2">The sequence shown here is derived from an EMBL/GenBank/DDBJ whole genome shotgun (WGS) entry which is preliminary data.</text>
</comment>
<dbReference type="STRING" id="113226.A0A139IVY1"/>
<keyword evidence="1" id="KW-0812">Transmembrane</keyword>
<sequence length="197" mass="21536">MSSDSLAVFRKGLGPDLNALADKHMQHEYDGSSVEVGRYSKNADADDLRSLQQSDRDALRKAASTVKMHTTIGSIVGLSLGVLLAFRIRSSRQKLYTAFRTAEKPQAVRFADGREEVLPDISGAVKPSRIGDLATYTLLGAGGIFFGGETGLLTGSFRARSMITQDRESSTRIQNAFKRFQADALREQANLLEQSIH</sequence>
<keyword evidence="1" id="KW-0472">Membrane</keyword>
<protein>
    <recommendedName>
        <fullName evidence="4">Altered inheritance of mitochondria protein 11</fullName>
    </recommendedName>
</protein>
<evidence type="ECO:0000313" key="2">
    <source>
        <dbReference type="EMBL" id="KXT18907.1"/>
    </source>
</evidence>
<dbReference type="AlphaFoldDB" id="A0A139IVY1"/>
<reference evidence="2 3" key="1">
    <citation type="submission" date="2015-07" db="EMBL/GenBank/DDBJ databases">
        <title>Comparative genomics of the Sigatoka disease complex on banana suggests a link between parallel evolutionary changes in Pseudocercospora fijiensis and Pseudocercospora eumusae and increased virulence on the banana host.</title>
        <authorList>
            <person name="Chang T.-C."/>
            <person name="Salvucci A."/>
            <person name="Crous P.W."/>
            <person name="Stergiopoulos I."/>
        </authorList>
    </citation>
    <scope>NUCLEOTIDE SEQUENCE [LARGE SCALE GENOMIC DNA]</scope>
    <source>
        <strain evidence="2 3">CBS 116634</strain>
    </source>
</reference>
<name>A0A139IVY1_9PEZI</name>